<protein>
    <submittedName>
        <fullName evidence="1">Uncharacterized protein</fullName>
    </submittedName>
</protein>
<dbReference type="KEGG" id="dwd:DSCW_60180"/>
<sequence>MNQQPEKNEFEACEAVALAIKQAIRKTDLSRDQVVDAINDYFSRSVDGADADPSLCRKPLSLHMFNHYLSKPRQYPIPAYYLFAIHHITGSLLPAEVIIGPEGARVATSDQIRQIAIGKLQEAIHEMRQRKQALLMNRN</sequence>
<dbReference type="RefSeq" id="WP_155307217.1">
    <property type="nucleotide sequence ID" value="NZ_AP021875.1"/>
</dbReference>
<dbReference type="AlphaFoldDB" id="A0A5K7ZFM4"/>
<dbReference type="Proteomes" id="UP000427769">
    <property type="component" value="Chromosome"/>
</dbReference>
<dbReference type="OrthoDB" id="5422187at2"/>
<proteinExistence type="predicted"/>
<gene>
    <name evidence="1" type="ORF">DSCW_60180</name>
</gene>
<evidence type="ECO:0000313" key="2">
    <source>
        <dbReference type="Proteomes" id="UP000427769"/>
    </source>
</evidence>
<accession>A0A5K7ZFM4</accession>
<keyword evidence="2" id="KW-1185">Reference proteome</keyword>
<organism evidence="1 2">
    <name type="scientific">Desulfosarcina widdelii</name>
    <dbReference type="NCBI Taxonomy" id="947919"/>
    <lineage>
        <taxon>Bacteria</taxon>
        <taxon>Pseudomonadati</taxon>
        <taxon>Thermodesulfobacteriota</taxon>
        <taxon>Desulfobacteria</taxon>
        <taxon>Desulfobacterales</taxon>
        <taxon>Desulfosarcinaceae</taxon>
        <taxon>Desulfosarcina</taxon>
    </lineage>
</organism>
<dbReference type="EMBL" id="AP021875">
    <property type="protein sequence ID" value="BBO78601.1"/>
    <property type="molecule type" value="Genomic_DNA"/>
</dbReference>
<name>A0A5K7ZFM4_9BACT</name>
<reference evidence="1 2" key="1">
    <citation type="submission" date="2019-11" db="EMBL/GenBank/DDBJ databases">
        <title>Comparative genomics of hydrocarbon-degrading Desulfosarcina strains.</title>
        <authorList>
            <person name="Watanabe M."/>
            <person name="Kojima H."/>
            <person name="Fukui M."/>
        </authorList>
    </citation>
    <scope>NUCLEOTIDE SEQUENCE [LARGE SCALE GENOMIC DNA]</scope>
    <source>
        <strain evidence="1 2">PP31</strain>
    </source>
</reference>
<evidence type="ECO:0000313" key="1">
    <source>
        <dbReference type="EMBL" id="BBO78601.1"/>
    </source>
</evidence>